<gene>
    <name evidence="2" type="ORF">Rsub_08180</name>
</gene>
<sequence>MIVLIENAVVVQLWHLSEPHFASNLRLLYSTIIAWREQSVWTGVLEVVASSKTNAVQATLKAAAEAKARQNSFDTSPAKVASATVRTLLRKSLSAGLGNRSGGASAAAPAAAGNADRRTVAASSLASPPGKQEHAAVAMAAAADGAEQARLDGGLTPEHLRLSLERILDDRSHANAHLRRCIARAVRVFGMDTLVARLARVCGADESSMPDHAVEAALADVRLRLAADFNKRWQLLASLIDQIFRWALTVGYVLTMILIGVLLGSGYQ</sequence>
<keyword evidence="3" id="KW-1185">Reference proteome</keyword>
<proteinExistence type="predicted"/>
<name>A0A2V0P797_9CHLO</name>
<evidence type="ECO:0000313" key="2">
    <source>
        <dbReference type="EMBL" id="GBF95744.1"/>
    </source>
</evidence>
<keyword evidence="1" id="KW-0812">Transmembrane</keyword>
<reference evidence="2 3" key="1">
    <citation type="journal article" date="2018" name="Sci. Rep.">
        <title>Raphidocelis subcapitata (=Pseudokirchneriella subcapitata) provides an insight into genome evolution and environmental adaptations in the Sphaeropleales.</title>
        <authorList>
            <person name="Suzuki S."/>
            <person name="Yamaguchi H."/>
            <person name="Nakajima N."/>
            <person name="Kawachi M."/>
        </authorList>
    </citation>
    <scope>NUCLEOTIDE SEQUENCE [LARGE SCALE GENOMIC DNA]</scope>
    <source>
        <strain evidence="2 3">NIES-35</strain>
    </source>
</reference>
<evidence type="ECO:0000256" key="1">
    <source>
        <dbReference type="SAM" id="Phobius"/>
    </source>
</evidence>
<feature type="transmembrane region" description="Helical" evidence="1">
    <location>
        <begin position="243"/>
        <end position="263"/>
    </location>
</feature>
<accession>A0A2V0P797</accession>
<keyword evidence="1" id="KW-1133">Transmembrane helix</keyword>
<evidence type="ECO:0000313" key="3">
    <source>
        <dbReference type="Proteomes" id="UP000247498"/>
    </source>
</evidence>
<keyword evidence="1" id="KW-0472">Membrane</keyword>
<dbReference type="EMBL" id="BDRX01000070">
    <property type="protein sequence ID" value="GBF95744.1"/>
    <property type="molecule type" value="Genomic_DNA"/>
</dbReference>
<dbReference type="AlphaFoldDB" id="A0A2V0P797"/>
<dbReference type="Proteomes" id="UP000247498">
    <property type="component" value="Unassembled WGS sequence"/>
</dbReference>
<dbReference type="InParanoid" id="A0A2V0P797"/>
<comment type="caution">
    <text evidence="2">The sequence shown here is derived from an EMBL/GenBank/DDBJ whole genome shotgun (WGS) entry which is preliminary data.</text>
</comment>
<organism evidence="2 3">
    <name type="scientific">Raphidocelis subcapitata</name>
    <dbReference type="NCBI Taxonomy" id="307507"/>
    <lineage>
        <taxon>Eukaryota</taxon>
        <taxon>Viridiplantae</taxon>
        <taxon>Chlorophyta</taxon>
        <taxon>core chlorophytes</taxon>
        <taxon>Chlorophyceae</taxon>
        <taxon>CS clade</taxon>
        <taxon>Sphaeropleales</taxon>
        <taxon>Selenastraceae</taxon>
        <taxon>Raphidocelis</taxon>
    </lineage>
</organism>
<protein>
    <submittedName>
        <fullName evidence="2">Uncharacterized protein</fullName>
    </submittedName>
</protein>